<organism evidence="1 2">
    <name type="scientific">Rousettus aegyptiacus</name>
    <name type="common">Egyptian fruit bat</name>
    <name type="synonym">Pteropus aegyptiacus</name>
    <dbReference type="NCBI Taxonomy" id="9407"/>
    <lineage>
        <taxon>Eukaryota</taxon>
        <taxon>Metazoa</taxon>
        <taxon>Chordata</taxon>
        <taxon>Craniata</taxon>
        <taxon>Vertebrata</taxon>
        <taxon>Euteleostomi</taxon>
        <taxon>Mammalia</taxon>
        <taxon>Eutheria</taxon>
        <taxon>Laurasiatheria</taxon>
        <taxon>Chiroptera</taxon>
        <taxon>Yinpterochiroptera</taxon>
        <taxon>Pteropodoidea</taxon>
        <taxon>Pteropodidae</taxon>
        <taxon>Rousettinae</taxon>
        <taxon>Rousettus</taxon>
    </lineage>
</organism>
<gene>
    <name evidence="1" type="ORF">HJG63_011691</name>
</gene>
<proteinExistence type="predicted"/>
<dbReference type="EMBL" id="JACASE010000006">
    <property type="protein sequence ID" value="KAF6457133.1"/>
    <property type="molecule type" value="Genomic_DNA"/>
</dbReference>
<reference evidence="1 2" key="1">
    <citation type="journal article" date="2020" name="Nature">
        <title>Six reference-quality genomes reveal evolution of bat adaptations.</title>
        <authorList>
            <person name="Jebb D."/>
            <person name="Huang Z."/>
            <person name="Pippel M."/>
            <person name="Hughes G.M."/>
            <person name="Lavrichenko K."/>
            <person name="Devanna P."/>
            <person name="Winkler S."/>
            <person name="Jermiin L.S."/>
            <person name="Skirmuntt E.C."/>
            <person name="Katzourakis A."/>
            <person name="Burkitt-Gray L."/>
            <person name="Ray D.A."/>
            <person name="Sullivan K.A.M."/>
            <person name="Roscito J.G."/>
            <person name="Kirilenko B.M."/>
            <person name="Davalos L.M."/>
            <person name="Corthals A.P."/>
            <person name="Power M.L."/>
            <person name="Jones G."/>
            <person name="Ransome R.D."/>
            <person name="Dechmann D.K.N."/>
            <person name="Locatelli A.G."/>
            <person name="Puechmaille S.J."/>
            <person name="Fedrigo O."/>
            <person name="Jarvis E.D."/>
            <person name="Hiller M."/>
            <person name="Vernes S.C."/>
            <person name="Myers E.W."/>
            <person name="Teeling E.C."/>
        </authorList>
    </citation>
    <scope>NUCLEOTIDE SEQUENCE [LARGE SCALE GENOMIC DNA]</scope>
    <source>
        <strain evidence="1">MRouAeg1</strain>
        <tissue evidence="1">Muscle</tissue>
    </source>
</reference>
<protein>
    <submittedName>
        <fullName evidence="1">Uncharacterized protein</fullName>
    </submittedName>
</protein>
<name>A0A7J8GAM7_ROUAE</name>
<keyword evidence="2" id="KW-1185">Reference proteome</keyword>
<evidence type="ECO:0000313" key="2">
    <source>
        <dbReference type="Proteomes" id="UP000593571"/>
    </source>
</evidence>
<dbReference type="Proteomes" id="UP000593571">
    <property type="component" value="Unassembled WGS sequence"/>
</dbReference>
<accession>A0A7J8GAM7</accession>
<evidence type="ECO:0000313" key="1">
    <source>
        <dbReference type="EMBL" id="KAF6457133.1"/>
    </source>
</evidence>
<comment type="caution">
    <text evidence="1">The sequence shown here is derived from an EMBL/GenBank/DDBJ whole genome shotgun (WGS) entry which is preliminary data.</text>
</comment>
<sequence length="175" mass="19115">MPVSPPPVPMLSHPPPHLGVGCSFHILVRRDHCPSFTPPCLVSCVPFCLSVCLYSPRSILPHIKPPSCPLRPPPEPASLFPPHGCQPRHVGAANMQGDEKGGCRNKQCPKLFTQQERWSFLWGSDALHSSLTGAVWPESAPPQPQTSHLTCLPVSRARKNDKMKQGNGVLVLFRG</sequence>
<dbReference type="AlphaFoldDB" id="A0A7J8GAM7"/>